<evidence type="ECO:0000256" key="1">
    <source>
        <dbReference type="SAM" id="MobiDB-lite"/>
    </source>
</evidence>
<protein>
    <submittedName>
        <fullName evidence="2">Uncharacterized protein</fullName>
    </submittedName>
</protein>
<feature type="region of interest" description="Disordered" evidence="1">
    <location>
        <begin position="126"/>
        <end position="148"/>
    </location>
</feature>
<sequence>MTTEGPGGATAGARGDAPQISGPAEAEALCSSLAQTMQILLELIEAETTLVRAGKLVAAGELEPRKSAYAKLYLNGLDLLRIVGPQLRQHAPEALSMLRGLHEEFRALLQIHMTALATARAAIGTPRAPAAAPPRPAPTRPVSLRAAG</sequence>
<dbReference type="AlphaFoldDB" id="A0A7W9FQT8"/>
<reference evidence="2 3" key="1">
    <citation type="submission" date="2020-08" db="EMBL/GenBank/DDBJ databases">
        <title>Genomic Encyclopedia of Type Strains, Phase IV (KMG-IV): sequencing the most valuable type-strain genomes for metagenomic binning, comparative biology and taxonomic classification.</title>
        <authorList>
            <person name="Goeker M."/>
        </authorList>
    </citation>
    <scope>NUCLEOTIDE SEQUENCE [LARGE SCALE GENOMIC DNA]</scope>
    <source>
        <strain evidence="2 3">DSM 16268</strain>
    </source>
</reference>
<dbReference type="EMBL" id="JACHOO010000012">
    <property type="protein sequence ID" value="MBB5755066.1"/>
    <property type="molecule type" value="Genomic_DNA"/>
</dbReference>
<organism evidence="2 3">
    <name type="scientific">Prosthecomicrobium pneumaticum</name>
    <dbReference type="NCBI Taxonomy" id="81895"/>
    <lineage>
        <taxon>Bacteria</taxon>
        <taxon>Pseudomonadati</taxon>
        <taxon>Pseudomonadota</taxon>
        <taxon>Alphaproteobacteria</taxon>
        <taxon>Hyphomicrobiales</taxon>
        <taxon>Kaistiaceae</taxon>
        <taxon>Prosthecomicrobium</taxon>
    </lineage>
</organism>
<proteinExistence type="predicted"/>
<dbReference type="Proteomes" id="UP000523821">
    <property type="component" value="Unassembled WGS sequence"/>
</dbReference>
<dbReference type="RefSeq" id="WP_183858494.1">
    <property type="nucleotide sequence ID" value="NZ_JACHOO010000012.1"/>
</dbReference>
<feature type="compositionally biased region" description="Gly residues" evidence="1">
    <location>
        <begin position="1"/>
        <end position="10"/>
    </location>
</feature>
<evidence type="ECO:0000313" key="2">
    <source>
        <dbReference type="EMBL" id="MBB5755066.1"/>
    </source>
</evidence>
<evidence type="ECO:0000313" key="3">
    <source>
        <dbReference type="Proteomes" id="UP000523821"/>
    </source>
</evidence>
<name>A0A7W9FQT8_9HYPH</name>
<gene>
    <name evidence="2" type="ORF">GGQ63_004164</name>
</gene>
<accession>A0A7W9FQT8</accession>
<keyword evidence="3" id="KW-1185">Reference proteome</keyword>
<comment type="caution">
    <text evidence="2">The sequence shown here is derived from an EMBL/GenBank/DDBJ whole genome shotgun (WGS) entry which is preliminary data.</text>
</comment>
<feature type="region of interest" description="Disordered" evidence="1">
    <location>
        <begin position="1"/>
        <end position="20"/>
    </location>
</feature>